<organism evidence="1 2">
    <name type="scientific">Pieris brassicae</name>
    <name type="common">White butterfly</name>
    <name type="synonym">Large white butterfly</name>
    <dbReference type="NCBI Taxonomy" id="7116"/>
    <lineage>
        <taxon>Eukaryota</taxon>
        <taxon>Metazoa</taxon>
        <taxon>Ecdysozoa</taxon>
        <taxon>Arthropoda</taxon>
        <taxon>Hexapoda</taxon>
        <taxon>Insecta</taxon>
        <taxon>Pterygota</taxon>
        <taxon>Neoptera</taxon>
        <taxon>Endopterygota</taxon>
        <taxon>Lepidoptera</taxon>
        <taxon>Glossata</taxon>
        <taxon>Ditrysia</taxon>
        <taxon>Papilionoidea</taxon>
        <taxon>Pieridae</taxon>
        <taxon>Pierinae</taxon>
        <taxon>Pieris</taxon>
    </lineage>
</organism>
<accession>A0A9P0U0K0</accession>
<keyword evidence="2" id="KW-1185">Reference proteome</keyword>
<dbReference type="AlphaFoldDB" id="A0A9P0U0K0"/>
<dbReference type="EMBL" id="CALOZG010000085">
    <property type="protein sequence ID" value="CAH4037079.1"/>
    <property type="molecule type" value="Genomic_DNA"/>
</dbReference>
<sequence>MILLYRSFMPPVWGRIVTSSPEIPAWPRRARDAPGTMLDRIKPAAVPNPRSTTPEIDAYRVSRAPIGN</sequence>
<comment type="caution">
    <text evidence="1">The sequence shown here is derived from an EMBL/GenBank/DDBJ whole genome shotgun (WGS) entry which is preliminary data.</text>
</comment>
<name>A0A9P0U0K0_PIEBR</name>
<evidence type="ECO:0000313" key="2">
    <source>
        <dbReference type="Proteomes" id="UP001152562"/>
    </source>
</evidence>
<gene>
    <name evidence="1" type="ORF">PIBRA_LOCUS12813</name>
</gene>
<reference evidence="1" key="1">
    <citation type="submission" date="2022-05" db="EMBL/GenBank/DDBJ databases">
        <authorList>
            <person name="Okamura Y."/>
        </authorList>
    </citation>
    <scope>NUCLEOTIDE SEQUENCE</scope>
</reference>
<proteinExistence type="predicted"/>
<evidence type="ECO:0000313" key="1">
    <source>
        <dbReference type="EMBL" id="CAH4037079.1"/>
    </source>
</evidence>
<protein>
    <submittedName>
        <fullName evidence="1">Uncharacterized protein</fullName>
    </submittedName>
</protein>
<dbReference type="Proteomes" id="UP001152562">
    <property type="component" value="Unassembled WGS sequence"/>
</dbReference>